<proteinExistence type="predicted"/>
<sequence>MLGYISSTRKKSCHACVKSKRRCDLGYPCCKRCFTKGLNCTYPNGSVNEAEVVVRQTTPDLIPLTNEGGLETSELPHNLAAIDPVLTSSSDSSSPESVQEEIPYLQPLTAVILPQIWEPRVLAEEKVIWMAKQLTTFVQSLALSGSTPFLHHALYRNYQPSAYQDSCSLSALYLLKTNQNHSILTSTIDAKIAALIASSSSWTLAEHLAAVQALIIYQIIRLFDSDLNLQSLASSQNSLLELWTAQLWKRSFNEVQSFPTSYTSWIFYESLRRTVLMSTFLRGTWSAVGNGGLCEVVPILARLPMTRDNKLWELDGESWGRRAREQQKRGCLIAYGEFTLSFRVEEEDVGSLPEFEKLLLVACRGEELRGW</sequence>
<dbReference type="Proteomes" id="UP000799755">
    <property type="component" value="Unassembled WGS sequence"/>
</dbReference>
<evidence type="ECO:0000313" key="1">
    <source>
        <dbReference type="EMBL" id="KAF2476455.1"/>
    </source>
</evidence>
<reference evidence="1" key="1">
    <citation type="journal article" date="2020" name="Stud. Mycol.">
        <title>101 Dothideomycetes genomes: a test case for predicting lifestyles and emergence of pathogens.</title>
        <authorList>
            <person name="Haridas S."/>
            <person name="Albert R."/>
            <person name="Binder M."/>
            <person name="Bloem J."/>
            <person name="Labutti K."/>
            <person name="Salamov A."/>
            <person name="Andreopoulos B."/>
            <person name="Baker S."/>
            <person name="Barry K."/>
            <person name="Bills G."/>
            <person name="Bluhm B."/>
            <person name="Cannon C."/>
            <person name="Castanera R."/>
            <person name="Culley D."/>
            <person name="Daum C."/>
            <person name="Ezra D."/>
            <person name="Gonzalez J."/>
            <person name="Henrissat B."/>
            <person name="Kuo A."/>
            <person name="Liang C."/>
            <person name="Lipzen A."/>
            <person name="Lutzoni F."/>
            <person name="Magnuson J."/>
            <person name="Mondo S."/>
            <person name="Nolan M."/>
            <person name="Ohm R."/>
            <person name="Pangilinan J."/>
            <person name="Park H.-J."/>
            <person name="Ramirez L."/>
            <person name="Alfaro M."/>
            <person name="Sun H."/>
            <person name="Tritt A."/>
            <person name="Yoshinaga Y."/>
            <person name="Zwiers L.-H."/>
            <person name="Turgeon B."/>
            <person name="Goodwin S."/>
            <person name="Spatafora J."/>
            <person name="Crous P."/>
            <person name="Grigoriev I."/>
        </authorList>
    </citation>
    <scope>NUCLEOTIDE SEQUENCE</scope>
    <source>
        <strain evidence="1">ATCC 200398</strain>
    </source>
</reference>
<keyword evidence="2" id="KW-1185">Reference proteome</keyword>
<accession>A0ACB6RCK2</accession>
<comment type="caution">
    <text evidence="1">The sequence shown here is derived from an EMBL/GenBank/DDBJ whole genome shotgun (WGS) entry which is preliminary data.</text>
</comment>
<dbReference type="EMBL" id="MU003494">
    <property type="protein sequence ID" value="KAF2476455.1"/>
    <property type="molecule type" value="Genomic_DNA"/>
</dbReference>
<protein>
    <submittedName>
        <fullName evidence="1">Uncharacterized protein</fullName>
    </submittedName>
</protein>
<organism evidence="1 2">
    <name type="scientific">Lindgomyces ingoldianus</name>
    <dbReference type="NCBI Taxonomy" id="673940"/>
    <lineage>
        <taxon>Eukaryota</taxon>
        <taxon>Fungi</taxon>
        <taxon>Dikarya</taxon>
        <taxon>Ascomycota</taxon>
        <taxon>Pezizomycotina</taxon>
        <taxon>Dothideomycetes</taxon>
        <taxon>Pleosporomycetidae</taxon>
        <taxon>Pleosporales</taxon>
        <taxon>Lindgomycetaceae</taxon>
        <taxon>Lindgomyces</taxon>
    </lineage>
</organism>
<evidence type="ECO:0000313" key="2">
    <source>
        <dbReference type="Proteomes" id="UP000799755"/>
    </source>
</evidence>
<name>A0ACB6RCK2_9PLEO</name>
<gene>
    <name evidence="1" type="ORF">BDR25DRAFT_66148</name>
</gene>